<organism evidence="1 2">
    <name type="scientific">Phycicoccus sonneratiae</name>
    <dbReference type="NCBI Taxonomy" id="2807628"/>
    <lineage>
        <taxon>Bacteria</taxon>
        <taxon>Bacillati</taxon>
        <taxon>Actinomycetota</taxon>
        <taxon>Actinomycetes</taxon>
        <taxon>Micrococcales</taxon>
        <taxon>Intrasporangiaceae</taxon>
        <taxon>Phycicoccus</taxon>
    </lineage>
</organism>
<dbReference type="RefSeq" id="WP_204132071.1">
    <property type="nucleotide sequence ID" value="NZ_JAFDVD010000016.1"/>
</dbReference>
<evidence type="ECO:0000313" key="1">
    <source>
        <dbReference type="EMBL" id="MBM6401601.1"/>
    </source>
</evidence>
<proteinExistence type="predicted"/>
<reference evidence="1" key="1">
    <citation type="submission" date="2021-02" db="EMBL/GenBank/DDBJ databases">
        <title>Phycicoccus sp. MQZ13P-5T, whole genome shotgun sequence.</title>
        <authorList>
            <person name="Tuo L."/>
        </authorList>
    </citation>
    <scope>NUCLEOTIDE SEQUENCE</scope>
    <source>
        <strain evidence="1">MQZ13P-5</strain>
    </source>
</reference>
<name>A0ABS2CNZ4_9MICO</name>
<gene>
    <name evidence="1" type="ORF">JQN70_14480</name>
</gene>
<comment type="caution">
    <text evidence="1">The sequence shown here is derived from an EMBL/GenBank/DDBJ whole genome shotgun (WGS) entry which is preliminary data.</text>
</comment>
<keyword evidence="2" id="KW-1185">Reference proteome</keyword>
<accession>A0ABS2CNZ4</accession>
<evidence type="ECO:0008006" key="3">
    <source>
        <dbReference type="Google" id="ProtNLM"/>
    </source>
</evidence>
<evidence type="ECO:0000313" key="2">
    <source>
        <dbReference type="Proteomes" id="UP001430172"/>
    </source>
</evidence>
<dbReference type="Proteomes" id="UP001430172">
    <property type="component" value="Unassembled WGS sequence"/>
</dbReference>
<sequence length="404" mass="40427">MIDTDLPGSFASLQAASTWLADLADAMDGAGDDAVAARSAAAADWDGASHAAYTAHVSEVIAAGDARVGVVRRCAQAVDTYAWELQACQAEMAAHRARAAAGGLAVVGTTIEAPPAAFDPGPPLLMATPAQQRQFDEDRGAFTARLEQNELYEQLRIDVRATYDRLDTCVTATLAPAQEEAASDSGLKALLEKAKTAADRIGDSISFGDAAFTVRERDLRKAATSAATALAASRSGNPAVRAGSKAPSARGLANAAKTGTKAANLAEEAAAAAKWGKVLKGGGPVTGLVGAGVSVAGGESPGRAASGFAGGMIGGAAAGAAVVGGAALLGVSAPVIVVGGAAVVVGIAAAKGGEWLWDNVVPDGAKEAIDNAAHEAWDWTTDKASDAWDSTTDTVSDAWNSVFG</sequence>
<dbReference type="EMBL" id="JAFDVD010000016">
    <property type="protein sequence ID" value="MBM6401601.1"/>
    <property type="molecule type" value="Genomic_DNA"/>
</dbReference>
<protein>
    <recommendedName>
        <fullName evidence="3">WXG100 family type VII secretion target</fullName>
    </recommendedName>
</protein>